<dbReference type="InterPro" id="IPR050216">
    <property type="entry name" value="LRR_domain-containing"/>
</dbReference>
<dbReference type="SUPFAM" id="SSF52058">
    <property type="entry name" value="L domain-like"/>
    <property type="match status" value="1"/>
</dbReference>
<proteinExistence type="predicted"/>
<evidence type="ECO:0000313" key="5">
    <source>
        <dbReference type="EMBL" id="QIW98235.1"/>
    </source>
</evidence>
<keyword evidence="2" id="KW-0677">Repeat</keyword>
<dbReference type="Pfam" id="PF23598">
    <property type="entry name" value="LRR_14"/>
    <property type="match status" value="1"/>
</dbReference>
<dbReference type="InterPro" id="IPR019487">
    <property type="entry name" value="RAM_signalling_pathway_SOG2"/>
</dbReference>
<feature type="compositionally biased region" description="Polar residues" evidence="3">
    <location>
        <begin position="548"/>
        <end position="567"/>
    </location>
</feature>
<dbReference type="GO" id="GO:0005737">
    <property type="term" value="C:cytoplasm"/>
    <property type="evidence" value="ECO:0007669"/>
    <property type="project" value="TreeGrafter"/>
</dbReference>
<dbReference type="InterPro" id="IPR032675">
    <property type="entry name" value="LRR_dom_sf"/>
</dbReference>
<gene>
    <name evidence="5" type="ORF">AMS68_003753</name>
</gene>
<feature type="compositionally biased region" description="Low complexity" evidence="3">
    <location>
        <begin position="366"/>
        <end position="379"/>
    </location>
</feature>
<sequence length="908" mass="98885">MASDSLPTAHNDKMTTEALLAFTQRELDTEAERNAQVAAEGSGEVLQSGATLDYSKKNINELPVEVILLFKDKVERLALSHNPQILIPKEITQCTRLRYLNVRASKLTEFPKHVLLLSQLEILDLSKNELTVIPETIKAMTSLKFLAIMRNKITRLPLALGEMNNLHKLKFEENPIEFPSMEELHFSTEEKNGTGMQEAEKDREMCQQVKRVLKNKALRQRLMRSPSEEEASESSAETPRPLRRTATGRFPVRPSISKIDLSEITRSASNSPPDTQLTTKPSFAGTPTKSGTAPQSAPLMPSYASNANRTRSESSSSTTASLRARRQGFLPAKRNNGLGSVSEAGVHSIRSSNASTIKATHAYKASTSSTLSGIGSSSGAETSSGPGSPVAGSNFKLVPANRRQVDHPSTQIQRSPIPLRQVAVGVLSGLPKKSNLNRHFVSASARTEQLNSALALLDNHAVLGEDEAELKRRVMFLVHAAMKSFGSVMECMQTHVQKISTIINPLHTRSLMHQLYATIVEARNVLQLLDMPVKYTSGEIKDMPRQSRLPNPQSTTTPPESRPLTTNRRLRGATILRNEISVDALRVIPPAKSSEGSRSNTMTNYSTTVTPASGDSFIQSAALPTRMNNMRAMLSHSSDEQDDGTEHFEAIFLKLREACSVAAKTLPNCQHEVNVQIDNTTRDGNRAAVHLWQSALKGYHKISKAHQDLSDRLSAIRLKDPRVRTEKDFWQMCDTFVQSWTEFALSIKKLSQEGFDITTVRSLMKPMQRSVKDLSKTISDSPLYLQAVRSTSNGGSSRLAPPFALSLNTASAQAVAHTGSNPPSAAPSSGMTVSVPATPLTAALGPAAQATLVSTPGSMAPMADYFVNAGNMQTVTAYAPANISTAPQIALPALPTSQGTLNHGRRQV</sequence>
<evidence type="ECO:0000256" key="3">
    <source>
        <dbReference type="SAM" id="MobiDB-lite"/>
    </source>
</evidence>
<feature type="region of interest" description="Disordered" evidence="3">
    <location>
        <begin position="539"/>
        <end position="569"/>
    </location>
</feature>
<dbReference type="InterPro" id="IPR001611">
    <property type="entry name" value="Leu-rich_rpt"/>
</dbReference>
<dbReference type="Gene3D" id="3.80.10.10">
    <property type="entry name" value="Ribonuclease Inhibitor"/>
    <property type="match status" value="1"/>
</dbReference>
<protein>
    <recommendedName>
        <fullName evidence="4">Disease resistance R13L4/SHOC-2-like LRR domain-containing protein</fullName>
    </recommendedName>
</protein>
<dbReference type="Pfam" id="PF10428">
    <property type="entry name" value="SOG2"/>
    <property type="match status" value="2"/>
</dbReference>
<dbReference type="OrthoDB" id="1394818at2759"/>
<dbReference type="PROSITE" id="PS51450">
    <property type="entry name" value="LRR"/>
    <property type="match status" value="1"/>
</dbReference>
<dbReference type="PANTHER" id="PTHR48051:SF1">
    <property type="entry name" value="RAS SUPPRESSOR PROTEIN 1"/>
    <property type="match status" value="1"/>
</dbReference>
<evidence type="ECO:0000313" key="6">
    <source>
        <dbReference type="Proteomes" id="UP000503462"/>
    </source>
</evidence>
<feature type="region of interest" description="Disordered" evidence="3">
    <location>
        <begin position="217"/>
        <end position="323"/>
    </location>
</feature>
<evidence type="ECO:0000259" key="4">
    <source>
        <dbReference type="Pfam" id="PF23598"/>
    </source>
</evidence>
<dbReference type="Proteomes" id="UP000503462">
    <property type="component" value="Chromosome 2"/>
</dbReference>
<feature type="compositionally biased region" description="Polar residues" evidence="3">
    <location>
        <begin position="264"/>
        <end position="295"/>
    </location>
</feature>
<feature type="domain" description="Disease resistance R13L4/SHOC-2-like LRR" evidence="4">
    <location>
        <begin position="89"/>
        <end position="173"/>
    </location>
</feature>
<keyword evidence="1" id="KW-0433">Leucine-rich repeat</keyword>
<organism evidence="5 6">
    <name type="scientific">Peltaster fructicola</name>
    <dbReference type="NCBI Taxonomy" id="286661"/>
    <lineage>
        <taxon>Eukaryota</taxon>
        <taxon>Fungi</taxon>
        <taxon>Dikarya</taxon>
        <taxon>Ascomycota</taxon>
        <taxon>Pezizomycotina</taxon>
        <taxon>Dothideomycetes</taxon>
        <taxon>Dothideomycetes incertae sedis</taxon>
        <taxon>Peltaster</taxon>
    </lineage>
</organism>
<dbReference type="EMBL" id="CP051140">
    <property type="protein sequence ID" value="QIW98235.1"/>
    <property type="molecule type" value="Genomic_DNA"/>
</dbReference>
<keyword evidence="6" id="KW-1185">Reference proteome</keyword>
<feature type="compositionally biased region" description="Low complexity" evidence="3">
    <location>
        <begin position="304"/>
        <end position="322"/>
    </location>
</feature>
<accession>A0A6H0XU80</accession>
<evidence type="ECO:0000256" key="1">
    <source>
        <dbReference type="ARBA" id="ARBA00022614"/>
    </source>
</evidence>
<name>A0A6H0XU80_9PEZI</name>
<dbReference type="PANTHER" id="PTHR48051">
    <property type="match status" value="1"/>
</dbReference>
<feature type="region of interest" description="Disordered" evidence="3">
    <location>
        <begin position="366"/>
        <end position="395"/>
    </location>
</feature>
<reference evidence="5 6" key="1">
    <citation type="journal article" date="2016" name="Sci. Rep.">
        <title>Peltaster fructicola genome reveals evolution from an invasive phytopathogen to an ectophytic parasite.</title>
        <authorList>
            <person name="Xu C."/>
            <person name="Chen H."/>
            <person name="Gleason M.L."/>
            <person name="Xu J.R."/>
            <person name="Liu H."/>
            <person name="Zhang R."/>
            <person name="Sun G."/>
        </authorList>
    </citation>
    <scope>NUCLEOTIDE SEQUENCE [LARGE SCALE GENOMIC DNA]</scope>
    <source>
        <strain evidence="5 6">LNHT1506</strain>
    </source>
</reference>
<evidence type="ECO:0000256" key="2">
    <source>
        <dbReference type="ARBA" id="ARBA00022737"/>
    </source>
</evidence>
<dbReference type="InterPro" id="IPR055414">
    <property type="entry name" value="LRR_R13L4/SHOC2-like"/>
</dbReference>
<dbReference type="AlphaFoldDB" id="A0A6H0XU80"/>